<evidence type="ECO:0000256" key="1">
    <source>
        <dbReference type="ARBA" id="ARBA00038142"/>
    </source>
</evidence>
<dbReference type="GO" id="GO:0005737">
    <property type="term" value="C:cytoplasm"/>
    <property type="evidence" value="ECO:0007669"/>
    <property type="project" value="TreeGrafter"/>
</dbReference>
<protein>
    <submittedName>
        <fullName evidence="3">Spermatosis associated 2 like</fullName>
    </submittedName>
</protein>
<name>A0A8C5R5L8_9ANUR</name>
<dbReference type="InterPro" id="IPR048839">
    <property type="entry name" value="SPATA2_PUB-like"/>
</dbReference>
<reference evidence="3" key="2">
    <citation type="submission" date="2025-09" db="UniProtKB">
        <authorList>
            <consortium name="Ensembl"/>
        </authorList>
    </citation>
    <scope>IDENTIFICATION</scope>
</reference>
<dbReference type="Gene3D" id="1.20.58.2190">
    <property type="match status" value="1"/>
</dbReference>
<proteinExistence type="inferred from homology"/>
<dbReference type="Pfam" id="PF21388">
    <property type="entry name" value="SPATA2_PUB-like"/>
    <property type="match status" value="1"/>
</dbReference>
<dbReference type="GeneTree" id="ENSGT00530000063956"/>
<dbReference type="Ensembl" id="ENSLLET00000047822.1">
    <property type="protein sequence ID" value="ENSLLEP00000045988.1"/>
    <property type="gene ID" value="ENSLLEG00000029171.1"/>
</dbReference>
<evidence type="ECO:0000313" key="4">
    <source>
        <dbReference type="Proteomes" id="UP000694569"/>
    </source>
</evidence>
<keyword evidence="4" id="KW-1185">Reference proteome</keyword>
<dbReference type="OrthoDB" id="9837000at2759"/>
<reference evidence="3" key="1">
    <citation type="submission" date="2025-08" db="UniProtKB">
        <authorList>
            <consortium name="Ensembl"/>
        </authorList>
    </citation>
    <scope>IDENTIFICATION</scope>
</reference>
<feature type="domain" description="Spermatogenesis-associated protein 2 PUB-like" evidence="2">
    <location>
        <begin position="67"/>
        <end position="196"/>
    </location>
</feature>
<evidence type="ECO:0000313" key="3">
    <source>
        <dbReference type="Ensembl" id="ENSLLEP00000045988.1"/>
    </source>
</evidence>
<dbReference type="Proteomes" id="UP000694569">
    <property type="component" value="Unplaced"/>
</dbReference>
<evidence type="ECO:0000259" key="2">
    <source>
        <dbReference type="Pfam" id="PF21388"/>
    </source>
</evidence>
<dbReference type="PANTHER" id="PTHR15326">
    <property type="entry name" value="SPERMATOGENESIS-ASSOCIATED PROTEIN 2/TAMOZHENNIC"/>
    <property type="match status" value="1"/>
</dbReference>
<comment type="similarity">
    <text evidence="1">Belongs to the SPATA2 family.</text>
</comment>
<accession>A0A8C5R5L8</accession>
<sequence length="411" mass="46920">FGESRLHYKEWLLATFDTGEAAPCQEKTVIGPVKDYLLDNPDLHTCLQTDAFTLISRGLALDQDLHTALNRLVGAFQFFEQAALHLYFYPWRKEFWTIHTFSGHYVHVLLAALPEESVFRALRRLGYIPQQDGRLVCALSQHNPENLSMAAFGFLVAQVECHILAGILSSLSLADLAEDLTGDELIRERTNSRGELACIESLKKLTLDVFSAPSTLDFKAVEETLGREFLFTKPENCYLCKEPLAIHDNGICRRVVDGPTPPPQQSPVPEMPYADFAFHECVFIDKCLESRCTDCRSMHSPWCAMLKTCKTSKHKVSSLCLKEKREILQHEERNKYRLHTCLQPGNLPHYRCTSCKLLHYINCNVVLECRMEGHRATMIMLEKDQMLWLTRSTMDLMRLCLPVSIQAQDGH</sequence>
<dbReference type="PANTHER" id="PTHR15326:SF7">
    <property type="entry name" value="SPERMATOGENESIS-ASSOCIATED PROTEIN 2-LIKE PROTEIN"/>
    <property type="match status" value="1"/>
</dbReference>
<organism evidence="3 4">
    <name type="scientific">Leptobrachium leishanense</name>
    <name type="common">Leishan spiny toad</name>
    <dbReference type="NCBI Taxonomy" id="445787"/>
    <lineage>
        <taxon>Eukaryota</taxon>
        <taxon>Metazoa</taxon>
        <taxon>Chordata</taxon>
        <taxon>Craniata</taxon>
        <taxon>Vertebrata</taxon>
        <taxon>Euteleostomi</taxon>
        <taxon>Amphibia</taxon>
        <taxon>Batrachia</taxon>
        <taxon>Anura</taxon>
        <taxon>Pelobatoidea</taxon>
        <taxon>Megophryidae</taxon>
        <taxon>Leptobrachium</taxon>
    </lineage>
</organism>
<dbReference type="AlphaFoldDB" id="A0A8C5R5L8"/>